<reference evidence="3 4" key="1">
    <citation type="submission" date="2015-08" db="EMBL/GenBank/DDBJ databases">
        <authorList>
            <person name="Babu N.S."/>
            <person name="Beckwith C.J."/>
            <person name="Beseler K.G."/>
            <person name="Brison A."/>
            <person name="Carone J.V."/>
            <person name="Caskin T.P."/>
            <person name="Diamond M."/>
            <person name="Durham M.E."/>
            <person name="Foxe J.M."/>
            <person name="Go M."/>
            <person name="Henderson B.A."/>
            <person name="Jones I.B."/>
            <person name="McGettigan J.A."/>
            <person name="Micheletti S.J."/>
            <person name="Nasrallah M.E."/>
            <person name="Ortiz D."/>
            <person name="Piller C.R."/>
            <person name="Privatt S.R."/>
            <person name="Schneider S.L."/>
            <person name="Sharp S."/>
            <person name="Smith T.C."/>
            <person name="Stanton J.D."/>
            <person name="Ullery H.E."/>
            <person name="Wilson R.J."/>
            <person name="Serrano M.G."/>
            <person name="Buck G."/>
            <person name="Lee V."/>
            <person name="Wang Y."/>
            <person name="Carvalho R."/>
            <person name="Voegtly L."/>
            <person name="Shi R."/>
            <person name="Duckworth R."/>
            <person name="Johnson A."/>
            <person name="Loviza R."/>
            <person name="Walstead R."/>
            <person name="Shah Z."/>
            <person name="Kiflezghi M."/>
            <person name="Wade K."/>
            <person name="Ball S.L."/>
            <person name="Bradley K.W."/>
            <person name="Asai D.J."/>
            <person name="Bowman C.A."/>
            <person name="Russell D.A."/>
            <person name="Pope W.H."/>
            <person name="Jacobs-Sera D."/>
            <person name="Hendrix R.W."/>
            <person name="Hatfull G.F."/>
        </authorList>
    </citation>
    <scope>NUCLEOTIDE SEQUENCE [LARGE SCALE GENOMIC DNA]</scope>
    <source>
        <strain evidence="3 4">PUDD_83A45</strain>
    </source>
</reference>
<sequence>MRLPDQLPLRLDIERALLGSALPESIPLHPPTAKKVLAEPLVATEFVRAWQAYEPQVEVEWVTRRWAHLGQQRVPARVHIGSWERVAELTGQSSALALARSRFAELVGLFPCSPGFPGFRVTVARTHSTWLSLDNLDFTRLTNTLTWMYTHPASGLRPRAVPVEGVDTKWVESHQSLLLRLLKPLGLATLGLSLTDATLRLRFLDPSLAPTPNLLDIAVPFNALPLPLGLTVVIVENKETFLALPQAPVGSNAVLVFGAGYSGAQLASLDWVRGGKVLYWGDADADGYAILNALRSHMSAGADGASGADAEFGCVESVAMDSVTVAKFLHLSVDDPGDATRHLPFLTEEEENARRLLITRGNRRLEQERVSLEWALAQEAFTAIWG</sequence>
<evidence type="ECO:0000259" key="1">
    <source>
        <dbReference type="Pfam" id="PF09983"/>
    </source>
</evidence>
<dbReference type="InterPro" id="IPR024534">
    <property type="entry name" value="JetD_C"/>
</dbReference>
<proteinExistence type="predicted"/>
<accession>A0A0K1RDD2</accession>
<evidence type="ECO:0000313" key="4">
    <source>
        <dbReference type="Proteomes" id="UP000060016"/>
    </source>
</evidence>
<dbReference type="Pfam" id="PF11795">
    <property type="entry name" value="DUF3322"/>
    <property type="match status" value="1"/>
</dbReference>
<feature type="domain" description="Wadjet protein JetD C-terminal" evidence="1">
    <location>
        <begin position="191"/>
        <end position="376"/>
    </location>
</feature>
<dbReference type="EMBL" id="CP012342">
    <property type="protein sequence ID" value="AKV59445.1"/>
    <property type="molecule type" value="Genomic_DNA"/>
</dbReference>
<keyword evidence="4" id="KW-1185">Reference proteome</keyword>
<dbReference type="Proteomes" id="UP000060016">
    <property type="component" value="Chromosome"/>
</dbReference>
<dbReference type="PATRIC" id="fig|156976.3.peg.2062"/>
<evidence type="ECO:0008006" key="5">
    <source>
        <dbReference type="Google" id="ProtNLM"/>
    </source>
</evidence>
<dbReference type="InterPro" id="IPR014544">
    <property type="entry name" value="UCP028408"/>
</dbReference>
<protein>
    <recommendedName>
        <fullName evidence="5">Wadjet protein JetD C-terminal domain-containing protein</fullName>
    </recommendedName>
</protein>
<organism evidence="3 4">
    <name type="scientific">Corynebacterium riegelii</name>
    <dbReference type="NCBI Taxonomy" id="156976"/>
    <lineage>
        <taxon>Bacteria</taxon>
        <taxon>Bacillati</taxon>
        <taxon>Actinomycetota</taxon>
        <taxon>Actinomycetes</taxon>
        <taxon>Mycobacteriales</taxon>
        <taxon>Corynebacteriaceae</taxon>
        <taxon>Corynebacterium</taxon>
    </lineage>
</organism>
<dbReference type="PIRSF" id="PIRSF028408">
    <property type="entry name" value="UCP028408"/>
    <property type="match status" value="1"/>
</dbReference>
<dbReference type="KEGG" id="crie:AK829_10235"/>
<dbReference type="InterPro" id="IPR024537">
    <property type="entry name" value="DUF3322"/>
</dbReference>
<dbReference type="RefSeq" id="WP_052205730.1">
    <property type="nucleotide sequence ID" value="NZ_CP012342.1"/>
</dbReference>
<dbReference type="AlphaFoldDB" id="A0A0K1RDD2"/>
<evidence type="ECO:0000259" key="2">
    <source>
        <dbReference type="Pfam" id="PF11795"/>
    </source>
</evidence>
<name>A0A0K1RDD2_9CORY</name>
<dbReference type="STRING" id="156976.AK829_10235"/>
<dbReference type="Pfam" id="PF09983">
    <property type="entry name" value="JetD_C"/>
    <property type="match status" value="1"/>
</dbReference>
<gene>
    <name evidence="3" type="ORF">AK829_10235</name>
</gene>
<evidence type="ECO:0000313" key="3">
    <source>
        <dbReference type="EMBL" id="AKV59445.1"/>
    </source>
</evidence>
<feature type="domain" description="DUF3322" evidence="2">
    <location>
        <begin position="16"/>
        <end position="182"/>
    </location>
</feature>